<comment type="caution">
    <text evidence="2">The sequence shown here is derived from an EMBL/GenBank/DDBJ whole genome shotgun (WGS) entry which is preliminary data.</text>
</comment>
<evidence type="ECO:0000313" key="3">
    <source>
        <dbReference type="Proteomes" id="UP001430356"/>
    </source>
</evidence>
<gene>
    <name evidence="2" type="ORF">NESM_000256600</name>
</gene>
<evidence type="ECO:0000313" key="2">
    <source>
        <dbReference type="EMBL" id="KAK7201892.1"/>
    </source>
</evidence>
<reference evidence="2 3" key="1">
    <citation type="journal article" date="2021" name="MBio">
        <title>A New Model Trypanosomatid, Novymonas esmeraldas: Genomic Perception of Its 'Candidatus Pandoraea novymonadis' Endosymbiont.</title>
        <authorList>
            <person name="Zakharova A."/>
            <person name="Saura A."/>
            <person name="Butenko A."/>
            <person name="Podesvova L."/>
            <person name="Warmusova S."/>
            <person name="Kostygov A.Y."/>
            <person name="Nenarokova A."/>
            <person name="Lukes J."/>
            <person name="Opperdoes F.R."/>
            <person name="Yurchenko V."/>
        </authorList>
    </citation>
    <scope>NUCLEOTIDE SEQUENCE [LARGE SCALE GENOMIC DNA]</scope>
    <source>
        <strain evidence="2 3">E262AT.01</strain>
    </source>
</reference>
<feature type="region of interest" description="Disordered" evidence="1">
    <location>
        <begin position="110"/>
        <end position="129"/>
    </location>
</feature>
<feature type="compositionally biased region" description="Low complexity" evidence="1">
    <location>
        <begin position="14"/>
        <end position="49"/>
    </location>
</feature>
<dbReference type="EMBL" id="JAECZO010000022">
    <property type="protein sequence ID" value="KAK7201892.1"/>
    <property type="molecule type" value="Genomic_DNA"/>
</dbReference>
<feature type="compositionally biased region" description="Low complexity" evidence="1">
    <location>
        <begin position="961"/>
        <end position="976"/>
    </location>
</feature>
<feature type="region of interest" description="Disordered" evidence="1">
    <location>
        <begin position="713"/>
        <end position="738"/>
    </location>
</feature>
<feature type="region of interest" description="Disordered" evidence="1">
    <location>
        <begin position="1"/>
        <end position="54"/>
    </location>
</feature>
<sequence>MRSQSSSLPPPLRPALSDAAAVPTATAASAAATPSSPQQLQSQRPPQHAGVASHVKSVGAQLCPNAQVPTASSSSNGDTHAHTSDRRGGGVSLELSDTCDGAHSAALRTSLLLRPPMRGKGDSTTTSVELSAVPEPAVWETHGRVEEMADVTSPAPSSVRCGDGDGADTTWLETSPLRDVWTRHVYIHPTAAASGRRESATLSDAASLMIAQAVHRASLLQRCFVRWLEQQARHEQRRRHDEYFAEGYYLRNLVYLFFRAWQWRQARRLTSAAQRSKLTALVARRRQRGVFGAWRQWSRRRDAARQRLSALHAEVDNGLVRSYFGKWRGASTQRALARAASLVSADVLRERRFCDWRRLAWRRCRERIVVGALQLHTPAAWASSATTVLAPSLASTAPQLLSCEELLRRHTWIQWLRVALQRRACRLRRYEAAVATLATRTAQVPRRESYVRWLQATFAALQLKQSRRELLRRYYSCWAAVGVAAHRALQWRDGVHSSRVLRLCFTSWRAHLDRRQTNKERRRMAERFFSSVVQTHAARAAFRCWQSRQTIRARARRMHRVAEEYARPALLRYLFARRVTDAVLASPMGLADALEHADVHRSRVSAPDLLRPANAAGGDSSPAGPPRHSPHRRRLPIPLRQHQQHHEPRLAAPPTTAAETLRAAPAPTLAVAGIGQHALVEREEVPSPPPPSYEEATGGTGGTAVALQARRDAGVGPGSDAAVPCATPRSTAGGRRSTACQHESSGEEAAITPLVCAASRTSVCSAAAAAQLQPTSLSWYPALFGAPLCWANAPTPAAVSMWPLPVHGPLMSMPVTPPVSTIAVGPCASSTRVLSDAATLDGELRGVAARAVSEERVPSASPAPSSPAAARLSQAVPPAPPSPRTHYGFDIHRHVDPVGPLSHVCAAPAHVREDPGCVDSPGAPASEGQQHRWAGGRGARVAQGRVPLRLAGVCAQQAAHTAASSSPLPASASAPPRVSEPLLEPPSHAAGSAALRAQARSTLDDYRCRTRLVAAERVELEAVEAQLALCADTSAAGAEDLARRRRYLQQRVLEWEQRRAQVAQLAVRLQSRVSAAASTAVSQDGAMGVP</sequence>
<feature type="compositionally biased region" description="Basic and acidic residues" evidence="1">
    <location>
        <begin position="79"/>
        <end position="88"/>
    </location>
</feature>
<feature type="region of interest" description="Disordered" evidence="1">
    <location>
        <begin position="66"/>
        <end position="96"/>
    </location>
</feature>
<proteinExistence type="predicted"/>
<feature type="compositionally biased region" description="Low complexity" evidence="1">
    <location>
        <begin position="858"/>
        <end position="870"/>
    </location>
</feature>
<evidence type="ECO:0000256" key="1">
    <source>
        <dbReference type="SAM" id="MobiDB-lite"/>
    </source>
</evidence>
<feature type="region of interest" description="Disordered" evidence="1">
    <location>
        <begin position="610"/>
        <end position="633"/>
    </location>
</feature>
<name>A0AAW0F8I7_9TRYP</name>
<feature type="region of interest" description="Disordered" evidence="1">
    <location>
        <begin position="916"/>
        <end position="940"/>
    </location>
</feature>
<accession>A0AAW0F8I7</accession>
<feature type="compositionally biased region" description="Polar residues" evidence="1">
    <location>
        <begin position="67"/>
        <end position="78"/>
    </location>
</feature>
<feature type="region of interest" description="Disordered" evidence="1">
    <location>
        <begin position="961"/>
        <end position="996"/>
    </location>
</feature>
<feature type="region of interest" description="Disordered" evidence="1">
    <location>
        <begin position="682"/>
        <end position="701"/>
    </location>
</feature>
<dbReference type="AlphaFoldDB" id="A0AAW0F8I7"/>
<organism evidence="2 3">
    <name type="scientific">Novymonas esmeraldas</name>
    <dbReference type="NCBI Taxonomy" id="1808958"/>
    <lineage>
        <taxon>Eukaryota</taxon>
        <taxon>Discoba</taxon>
        <taxon>Euglenozoa</taxon>
        <taxon>Kinetoplastea</taxon>
        <taxon>Metakinetoplastina</taxon>
        <taxon>Trypanosomatida</taxon>
        <taxon>Trypanosomatidae</taxon>
        <taxon>Novymonas</taxon>
    </lineage>
</organism>
<evidence type="ECO:0008006" key="4">
    <source>
        <dbReference type="Google" id="ProtNLM"/>
    </source>
</evidence>
<protein>
    <recommendedName>
        <fullName evidence="4">Sfi1 spindle body domain-containing protein</fullName>
    </recommendedName>
</protein>
<dbReference type="Proteomes" id="UP001430356">
    <property type="component" value="Unassembled WGS sequence"/>
</dbReference>
<keyword evidence="3" id="KW-1185">Reference proteome</keyword>
<feature type="region of interest" description="Disordered" evidence="1">
    <location>
        <begin position="851"/>
        <end position="891"/>
    </location>
</feature>